<feature type="signal peptide" evidence="9">
    <location>
        <begin position="1"/>
        <end position="24"/>
    </location>
</feature>
<evidence type="ECO:0000259" key="10">
    <source>
        <dbReference type="PROSITE" id="PS50866"/>
    </source>
</evidence>
<feature type="domain" description="GOLD" evidence="10">
    <location>
        <begin position="43"/>
        <end position="133"/>
    </location>
</feature>
<proteinExistence type="inferred from homology"/>
<keyword evidence="6 8" id="KW-0472">Membrane</keyword>
<feature type="transmembrane region" description="Helical" evidence="8">
    <location>
        <begin position="189"/>
        <end position="209"/>
    </location>
</feature>
<keyword evidence="12" id="KW-1185">Reference proteome</keyword>
<comment type="subcellular location">
    <subcellularLocation>
        <location evidence="1 7">Membrane</location>
        <topology evidence="1 7">Single-pass type I membrane protein</topology>
    </subcellularLocation>
</comment>
<gene>
    <name evidence="11" type="ORF">K2173_023119</name>
</gene>
<organism evidence="11 12">
    <name type="scientific">Erythroxylum novogranatense</name>
    <dbReference type="NCBI Taxonomy" id="1862640"/>
    <lineage>
        <taxon>Eukaryota</taxon>
        <taxon>Viridiplantae</taxon>
        <taxon>Streptophyta</taxon>
        <taxon>Embryophyta</taxon>
        <taxon>Tracheophyta</taxon>
        <taxon>Spermatophyta</taxon>
        <taxon>Magnoliopsida</taxon>
        <taxon>eudicotyledons</taxon>
        <taxon>Gunneridae</taxon>
        <taxon>Pentapetalae</taxon>
        <taxon>rosids</taxon>
        <taxon>fabids</taxon>
        <taxon>Malpighiales</taxon>
        <taxon>Erythroxylaceae</taxon>
        <taxon>Erythroxylum</taxon>
    </lineage>
</organism>
<evidence type="ECO:0000256" key="1">
    <source>
        <dbReference type="ARBA" id="ARBA00004479"/>
    </source>
</evidence>
<evidence type="ECO:0000256" key="9">
    <source>
        <dbReference type="SAM" id="SignalP"/>
    </source>
</evidence>
<evidence type="ECO:0000256" key="7">
    <source>
        <dbReference type="RuleBase" id="RU003827"/>
    </source>
</evidence>
<comment type="caution">
    <text evidence="11">The sequence shown here is derived from an EMBL/GenBank/DDBJ whole genome shotgun (WGS) entry which is preliminary data.</text>
</comment>
<evidence type="ECO:0000256" key="5">
    <source>
        <dbReference type="ARBA" id="ARBA00022989"/>
    </source>
</evidence>
<dbReference type="AlphaFoldDB" id="A0AAV8T9V4"/>
<dbReference type="PROSITE" id="PS50866">
    <property type="entry name" value="GOLD"/>
    <property type="match status" value="1"/>
</dbReference>
<dbReference type="PANTHER" id="PTHR22811">
    <property type="entry name" value="TRANSMEMBRANE EMP24 DOMAIN-CONTAINING PROTEIN"/>
    <property type="match status" value="1"/>
</dbReference>
<sequence length="221" mass="25212">MAQYCNPSAPVAVLLLMLCFLLVAENLTQRADAIWLTIPSSGTKCLSEEIQNNIVVLANYYAFNEQNPEQTFAISTKVTSPYGNTLHQNKNVTMGQFAFTTSEDGIYMACFWVDSLQQQFGHVTLGLDWKIGISAKDWDSVVTKEKIQGVELALKRIAEVVQYLHYRVNYLKEREAGMRQVSERTNERVAWFSMMSIGVCIAVSVLQLWHLQRFFQKKKLI</sequence>
<dbReference type="Pfam" id="PF01105">
    <property type="entry name" value="EMP24_GP25L"/>
    <property type="match status" value="1"/>
</dbReference>
<evidence type="ECO:0000256" key="3">
    <source>
        <dbReference type="ARBA" id="ARBA00022692"/>
    </source>
</evidence>
<dbReference type="SMART" id="SM01190">
    <property type="entry name" value="EMP24_GP25L"/>
    <property type="match status" value="1"/>
</dbReference>
<evidence type="ECO:0000256" key="8">
    <source>
        <dbReference type="SAM" id="Phobius"/>
    </source>
</evidence>
<dbReference type="InterPro" id="IPR009038">
    <property type="entry name" value="GOLD_dom"/>
</dbReference>
<comment type="similarity">
    <text evidence="2 7">Belongs to the EMP24/GP25L family.</text>
</comment>
<evidence type="ECO:0000256" key="4">
    <source>
        <dbReference type="ARBA" id="ARBA00022729"/>
    </source>
</evidence>
<keyword evidence="5 8" id="KW-1133">Transmembrane helix</keyword>
<name>A0AAV8T9V4_9ROSI</name>
<dbReference type="InterPro" id="IPR015720">
    <property type="entry name" value="Emp24-like"/>
</dbReference>
<evidence type="ECO:0000313" key="12">
    <source>
        <dbReference type="Proteomes" id="UP001159364"/>
    </source>
</evidence>
<accession>A0AAV8T9V4</accession>
<evidence type="ECO:0000256" key="6">
    <source>
        <dbReference type="ARBA" id="ARBA00023136"/>
    </source>
</evidence>
<keyword evidence="3 7" id="KW-0812">Transmembrane</keyword>
<feature type="chain" id="PRO_5043989819" description="GOLD domain-containing protein" evidence="9">
    <location>
        <begin position="25"/>
        <end position="221"/>
    </location>
</feature>
<keyword evidence="4 9" id="KW-0732">Signal</keyword>
<reference evidence="11 12" key="1">
    <citation type="submission" date="2021-09" db="EMBL/GenBank/DDBJ databases">
        <title>Genomic insights and catalytic innovation underlie evolution of tropane alkaloids biosynthesis.</title>
        <authorList>
            <person name="Wang Y.-J."/>
            <person name="Tian T."/>
            <person name="Huang J.-P."/>
            <person name="Huang S.-X."/>
        </authorList>
    </citation>
    <scope>NUCLEOTIDE SEQUENCE [LARGE SCALE GENOMIC DNA]</scope>
    <source>
        <strain evidence="11">KIB-2018</strain>
        <tissue evidence="11">Leaf</tissue>
    </source>
</reference>
<dbReference type="Proteomes" id="UP001159364">
    <property type="component" value="Linkage Group LG06"/>
</dbReference>
<dbReference type="GO" id="GO:0016020">
    <property type="term" value="C:membrane"/>
    <property type="evidence" value="ECO:0007669"/>
    <property type="project" value="UniProtKB-SubCell"/>
</dbReference>
<evidence type="ECO:0000256" key="2">
    <source>
        <dbReference type="ARBA" id="ARBA00007104"/>
    </source>
</evidence>
<dbReference type="EMBL" id="JAIWQS010000006">
    <property type="protein sequence ID" value="KAJ8762990.1"/>
    <property type="molecule type" value="Genomic_DNA"/>
</dbReference>
<protein>
    <recommendedName>
        <fullName evidence="10">GOLD domain-containing protein</fullName>
    </recommendedName>
</protein>
<evidence type="ECO:0000313" key="11">
    <source>
        <dbReference type="EMBL" id="KAJ8762990.1"/>
    </source>
</evidence>